<keyword evidence="3" id="KW-1185">Reference proteome</keyword>
<evidence type="ECO:0000256" key="1">
    <source>
        <dbReference type="SAM" id="Phobius"/>
    </source>
</evidence>
<dbReference type="SUPFAM" id="SSF48452">
    <property type="entry name" value="TPR-like"/>
    <property type="match status" value="1"/>
</dbReference>
<dbReference type="InterPro" id="IPR011990">
    <property type="entry name" value="TPR-like_helical_dom_sf"/>
</dbReference>
<dbReference type="EMBL" id="AP023356">
    <property type="protein sequence ID" value="BCJ42564.1"/>
    <property type="molecule type" value="Genomic_DNA"/>
</dbReference>
<evidence type="ECO:0000313" key="3">
    <source>
        <dbReference type="Proteomes" id="UP000676967"/>
    </source>
</evidence>
<dbReference type="Gene3D" id="1.25.40.10">
    <property type="entry name" value="Tetratricopeptide repeat domain"/>
    <property type="match status" value="1"/>
</dbReference>
<organism evidence="2 3">
    <name type="scientific">Actinoplanes ianthinogenes</name>
    <dbReference type="NCBI Taxonomy" id="122358"/>
    <lineage>
        <taxon>Bacteria</taxon>
        <taxon>Bacillati</taxon>
        <taxon>Actinomycetota</taxon>
        <taxon>Actinomycetes</taxon>
        <taxon>Micromonosporales</taxon>
        <taxon>Micromonosporaceae</taxon>
        <taxon>Actinoplanes</taxon>
    </lineage>
</organism>
<dbReference type="Proteomes" id="UP000676967">
    <property type="component" value="Chromosome"/>
</dbReference>
<dbReference type="InterPro" id="IPR019734">
    <property type="entry name" value="TPR_rpt"/>
</dbReference>
<feature type="transmembrane region" description="Helical" evidence="1">
    <location>
        <begin position="238"/>
        <end position="260"/>
    </location>
</feature>
<keyword evidence="1" id="KW-0812">Transmembrane</keyword>
<reference evidence="2 3" key="1">
    <citation type="submission" date="2020-08" db="EMBL/GenBank/DDBJ databases">
        <title>Whole genome shotgun sequence of Actinoplanes ianthinogenes NBRC 13996.</title>
        <authorList>
            <person name="Komaki H."/>
            <person name="Tamura T."/>
        </authorList>
    </citation>
    <scope>NUCLEOTIDE SEQUENCE [LARGE SCALE GENOMIC DNA]</scope>
    <source>
        <strain evidence="2 3">NBRC 13996</strain>
    </source>
</reference>
<feature type="transmembrane region" description="Helical" evidence="1">
    <location>
        <begin position="272"/>
        <end position="293"/>
    </location>
</feature>
<evidence type="ECO:0008006" key="4">
    <source>
        <dbReference type="Google" id="ProtNLM"/>
    </source>
</evidence>
<feature type="transmembrane region" description="Helical" evidence="1">
    <location>
        <begin position="299"/>
        <end position="319"/>
    </location>
</feature>
<keyword evidence="1" id="KW-1133">Transmembrane helix</keyword>
<evidence type="ECO:0000313" key="2">
    <source>
        <dbReference type="EMBL" id="BCJ42564.1"/>
    </source>
</evidence>
<keyword evidence="1" id="KW-0472">Membrane</keyword>
<name>A0ABM7LTG1_9ACTN</name>
<sequence length="325" mass="33547">MAGPAPEVPAWPAPSGLPAAPPAPYVAETPVLPMPYAPPEPHAATVPDAAHWRAEGEQPLVAAAHVAVHEERFADAVRLLEEFLREYPADARAWHRLAGARIGLGHHVAALAAADQSLEREPDSAAGHRMRALALYYLRRIAEAEQSATRSAELDPSSADGHALLAELLNQQGRTEAAVAAARIALTIAPGHPAALRVIAADTSSLVRVLPLVTAGAFPAALVLGVLALALAGSPPAAIYGAFAAVAVLPLFAAILRWAVGSRGLVLRPLPGGAFVATPILASAFATVPVLLAGTHLPGAIFVPLLTAVLSAAFTAGLYQRRPNR</sequence>
<protein>
    <recommendedName>
        <fullName evidence="4">Tetratricopeptide repeat protein</fullName>
    </recommendedName>
</protein>
<accession>A0ABM7LTG1</accession>
<dbReference type="SMART" id="SM00028">
    <property type="entry name" value="TPR"/>
    <property type="match status" value="3"/>
</dbReference>
<feature type="transmembrane region" description="Helical" evidence="1">
    <location>
        <begin position="209"/>
        <end position="232"/>
    </location>
</feature>
<dbReference type="RefSeq" id="WP_189328761.1">
    <property type="nucleotide sequence ID" value="NZ_AP023356.1"/>
</dbReference>
<gene>
    <name evidence="2" type="ORF">Aiant_32210</name>
</gene>
<dbReference type="Pfam" id="PF13432">
    <property type="entry name" value="TPR_16"/>
    <property type="match status" value="2"/>
</dbReference>
<proteinExistence type="predicted"/>